<gene>
    <name evidence="1" type="ORF">OVA965_LOCUS36206</name>
    <name evidence="2" type="ORF">TMI583_LOCUS37217</name>
</gene>
<organism evidence="2 3">
    <name type="scientific">Didymodactylos carnosus</name>
    <dbReference type="NCBI Taxonomy" id="1234261"/>
    <lineage>
        <taxon>Eukaryota</taxon>
        <taxon>Metazoa</taxon>
        <taxon>Spiralia</taxon>
        <taxon>Gnathifera</taxon>
        <taxon>Rotifera</taxon>
        <taxon>Eurotatoria</taxon>
        <taxon>Bdelloidea</taxon>
        <taxon>Philodinida</taxon>
        <taxon>Philodinidae</taxon>
        <taxon>Didymodactylos</taxon>
    </lineage>
</organism>
<name>A0A8S2TBR7_9BILA</name>
<protein>
    <submittedName>
        <fullName evidence="2">Uncharacterized protein</fullName>
    </submittedName>
</protein>
<feature type="non-terminal residue" evidence="2">
    <location>
        <position position="263"/>
    </location>
</feature>
<dbReference type="EMBL" id="CAJOBA010054419">
    <property type="protein sequence ID" value="CAF4274485.1"/>
    <property type="molecule type" value="Genomic_DNA"/>
</dbReference>
<accession>A0A8S2TBR7</accession>
<reference evidence="2" key="1">
    <citation type="submission" date="2021-02" db="EMBL/GenBank/DDBJ databases">
        <authorList>
            <person name="Nowell W R."/>
        </authorList>
    </citation>
    <scope>NUCLEOTIDE SEQUENCE</scope>
</reference>
<comment type="caution">
    <text evidence="2">The sequence shown here is derived from an EMBL/GenBank/DDBJ whole genome shotgun (WGS) entry which is preliminary data.</text>
</comment>
<dbReference type="EMBL" id="CAJNOK010032464">
    <property type="protein sequence ID" value="CAF1484244.1"/>
    <property type="molecule type" value="Genomic_DNA"/>
</dbReference>
<evidence type="ECO:0000313" key="3">
    <source>
        <dbReference type="Proteomes" id="UP000682733"/>
    </source>
</evidence>
<dbReference type="AlphaFoldDB" id="A0A8S2TBR7"/>
<feature type="non-terminal residue" evidence="2">
    <location>
        <position position="1"/>
    </location>
</feature>
<evidence type="ECO:0000313" key="1">
    <source>
        <dbReference type="EMBL" id="CAF1484244.1"/>
    </source>
</evidence>
<sequence length="263" mass="31249">ADGTDYIQIPFLSSVRNIILLPEVQNTLANPPMNSNGVEILDYTNAKFYKSLPAWKKETLFFEMSCDDLTLTNQVTNRKHKLFLFYWGLLNLGREQRSKQLWKRLLAVVPKKTMLETTIAQIMSDFINGLLTLWFEGININDYKNTLDQKQTKMTLDIYRQRCHDIEKFDDITQLRAKEERRIMWGINARSAFERLPYFDITRQVLFDPLHVLLEEICKRMLNIFLIHCVDRRLFDLTLFCQKVRSFPFTRLQKRSKPKLNIT</sequence>
<evidence type="ECO:0000313" key="2">
    <source>
        <dbReference type="EMBL" id="CAF4274485.1"/>
    </source>
</evidence>
<dbReference type="Proteomes" id="UP000682733">
    <property type="component" value="Unassembled WGS sequence"/>
</dbReference>
<dbReference type="Proteomes" id="UP000677228">
    <property type="component" value="Unassembled WGS sequence"/>
</dbReference>
<proteinExistence type="predicted"/>